<dbReference type="AlphaFoldDB" id="A0A1G2RL73"/>
<dbReference type="Gene3D" id="3.90.550.10">
    <property type="entry name" value="Spore Coat Polysaccharide Biosynthesis Protein SpsA, Chain A"/>
    <property type="match status" value="1"/>
</dbReference>
<dbReference type="InterPro" id="IPR029044">
    <property type="entry name" value="Nucleotide-diphossugar_trans"/>
</dbReference>
<sequence length="239" mass="27121">MKDKGMGAYKAVILAGGKGTRLYPITKEIPKPLLPIGKRPILNHLVDLFRAHGVADIAVLVNKEFHDDFVWWLKRHYPSVNIQLFAEEEHLGTFGGLALVKEWLAGSHFFLTNGDELKELNLEDMARFHEERGGLGTIALAQVPNPKEYGVAVLEGDMIEQFLEKPENPPTDYISSGLYLLSPEIFSYHPGAVFSMIEKELFPILAKEKKLSGFKRVSRWTDCGTWERYEKALKEWVLP</sequence>
<dbReference type="CDD" id="cd04181">
    <property type="entry name" value="NTP_transferase"/>
    <property type="match status" value="1"/>
</dbReference>
<evidence type="ECO:0000259" key="1">
    <source>
        <dbReference type="Pfam" id="PF00483"/>
    </source>
</evidence>
<reference evidence="2 3" key="1">
    <citation type="journal article" date="2016" name="Nat. Commun.">
        <title>Thousands of microbial genomes shed light on interconnected biogeochemical processes in an aquifer system.</title>
        <authorList>
            <person name="Anantharaman K."/>
            <person name="Brown C.T."/>
            <person name="Hug L.A."/>
            <person name="Sharon I."/>
            <person name="Castelle C.J."/>
            <person name="Probst A.J."/>
            <person name="Thomas B.C."/>
            <person name="Singh A."/>
            <person name="Wilkins M.J."/>
            <person name="Karaoz U."/>
            <person name="Brodie E.L."/>
            <person name="Williams K.H."/>
            <person name="Hubbard S.S."/>
            <person name="Banfield J.F."/>
        </authorList>
    </citation>
    <scope>NUCLEOTIDE SEQUENCE [LARGE SCALE GENOMIC DNA]</scope>
</reference>
<dbReference type="Proteomes" id="UP000176917">
    <property type="component" value="Unassembled WGS sequence"/>
</dbReference>
<evidence type="ECO:0000313" key="3">
    <source>
        <dbReference type="Proteomes" id="UP000176917"/>
    </source>
</evidence>
<name>A0A1G2RL73_9BACT</name>
<dbReference type="Pfam" id="PF00483">
    <property type="entry name" value="NTP_transferase"/>
    <property type="match status" value="1"/>
</dbReference>
<dbReference type="InterPro" id="IPR005835">
    <property type="entry name" value="NTP_transferase_dom"/>
</dbReference>
<dbReference type="InterPro" id="IPR050486">
    <property type="entry name" value="Mannose-1P_guanyltransferase"/>
</dbReference>
<protein>
    <recommendedName>
        <fullName evidence="1">Nucleotidyl transferase domain-containing protein</fullName>
    </recommendedName>
</protein>
<dbReference type="PANTHER" id="PTHR22572">
    <property type="entry name" value="SUGAR-1-PHOSPHATE GUANYL TRANSFERASE"/>
    <property type="match status" value="1"/>
</dbReference>
<dbReference type="SUPFAM" id="SSF53448">
    <property type="entry name" value="Nucleotide-diphospho-sugar transferases"/>
    <property type="match status" value="1"/>
</dbReference>
<dbReference type="STRING" id="1802461.A3B24_00180"/>
<proteinExistence type="predicted"/>
<dbReference type="EMBL" id="MHUG01000010">
    <property type="protein sequence ID" value="OHA73594.1"/>
    <property type="molecule type" value="Genomic_DNA"/>
</dbReference>
<comment type="caution">
    <text evidence="2">The sequence shown here is derived from an EMBL/GenBank/DDBJ whole genome shotgun (WGS) entry which is preliminary data.</text>
</comment>
<organism evidence="2 3">
    <name type="scientific">Candidatus Wildermuthbacteria bacterium RIFCSPLOWO2_01_FULL_48_16</name>
    <dbReference type="NCBI Taxonomy" id="1802461"/>
    <lineage>
        <taxon>Bacteria</taxon>
        <taxon>Candidatus Wildermuthiibacteriota</taxon>
    </lineage>
</organism>
<gene>
    <name evidence="2" type="ORF">A3B24_00180</name>
</gene>
<accession>A0A1G2RL73</accession>
<evidence type="ECO:0000313" key="2">
    <source>
        <dbReference type="EMBL" id="OHA73594.1"/>
    </source>
</evidence>
<feature type="domain" description="Nucleotidyl transferase" evidence="1">
    <location>
        <begin position="10"/>
        <end position="234"/>
    </location>
</feature>